<sequence length="64" mass="7378">MGTKGAVEYWQEMTTSISEPPIGLISTAFSIMHYRRRFFRGVMSTNRFAFLKTNLLFASRPKLS</sequence>
<name>A0A2P2K084_RHIMU</name>
<organism evidence="1">
    <name type="scientific">Rhizophora mucronata</name>
    <name type="common">Asiatic mangrove</name>
    <dbReference type="NCBI Taxonomy" id="61149"/>
    <lineage>
        <taxon>Eukaryota</taxon>
        <taxon>Viridiplantae</taxon>
        <taxon>Streptophyta</taxon>
        <taxon>Embryophyta</taxon>
        <taxon>Tracheophyta</taxon>
        <taxon>Spermatophyta</taxon>
        <taxon>Magnoliopsida</taxon>
        <taxon>eudicotyledons</taxon>
        <taxon>Gunneridae</taxon>
        <taxon>Pentapetalae</taxon>
        <taxon>rosids</taxon>
        <taxon>fabids</taxon>
        <taxon>Malpighiales</taxon>
        <taxon>Rhizophoraceae</taxon>
        <taxon>Rhizophora</taxon>
    </lineage>
</organism>
<dbReference type="AlphaFoldDB" id="A0A2P2K084"/>
<evidence type="ECO:0000313" key="1">
    <source>
        <dbReference type="EMBL" id="MBW99153.1"/>
    </source>
</evidence>
<reference evidence="1" key="1">
    <citation type="submission" date="2018-02" db="EMBL/GenBank/DDBJ databases">
        <title>Rhizophora mucronata_Transcriptome.</title>
        <authorList>
            <person name="Meera S.P."/>
            <person name="Sreeshan A."/>
            <person name="Augustine A."/>
        </authorList>
    </citation>
    <scope>NUCLEOTIDE SEQUENCE</scope>
    <source>
        <tissue evidence="1">Leaf</tissue>
    </source>
</reference>
<dbReference type="EMBL" id="GGEC01018670">
    <property type="protein sequence ID" value="MBW99153.1"/>
    <property type="molecule type" value="Transcribed_RNA"/>
</dbReference>
<proteinExistence type="predicted"/>
<protein>
    <submittedName>
        <fullName evidence="1">Zeaxanthin epoxidaseic</fullName>
    </submittedName>
</protein>
<accession>A0A2P2K084</accession>